<dbReference type="Proteomes" id="UP000217838">
    <property type="component" value="Unassembled WGS sequence"/>
</dbReference>
<evidence type="ECO:0000259" key="1">
    <source>
        <dbReference type="Pfam" id="PF13338"/>
    </source>
</evidence>
<dbReference type="InterPro" id="IPR025159">
    <property type="entry name" value="AbiEi_N"/>
</dbReference>
<feature type="domain" description="AbiEi antitoxin N-terminal" evidence="1">
    <location>
        <begin position="9"/>
        <end position="56"/>
    </location>
</feature>
<proteinExistence type="predicted"/>
<reference evidence="3" key="1">
    <citation type="submission" date="2017-08" db="EMBL/GenBank/DDBJ databases">
        <title>A dynamic microbial community with high functional redundancy inhabits the cold, oxic subseafloor aquifer.</title>
        <authorList>
            <person name="Tully B.J."/>
            <person name="Wheat C.G."/>
            <person name="Glazer B.T."/>
            <person name="Huber J.A."/>
        </authorList>
    </citation>
    <scope>NUCLEOTIDE SEQUENCE [LARGE SCALE GENOMIC DNA]</scope>
</reference>
<dbReference type="EMBL" id="NVUU01000034">
    <property type="protein sequence ID" value="PCI94711.1"/>
    <property type="molecule type" value="Genomic_DNA"/>
</dbReference>
<accession>A0A2A4YJ41</accession>
<gene>
    <name evidence="2" type="ORF">COB11_03500</name>
</gene>
<dbReference type="Pfam" id="PF13338">
    <property type="entry name" value="AbiEi_4"/>
    <property type="match status" value="1"/>
</dbReference>
<protein>
    <recommendedName>
        <fullName evidence="1">AbiEi antitoxin N-terminal domain-containing protein</fullName>
    </recommendedName>
</protein>
<dbReference type="AlphaFoldDB" id="A0A2A4YJ41"/>
<organism evidence="2 3">
    <name type="scientific">Aerophobetes bacterium</name>
    <dbReference type="NCBI Taxonomy" id="2030807"/>
    <lineage>
        <taxon>Bacteria</taxon>
        <taxon>Candidatus Aerophobota</taxon>
    </lineage>
</organism>
<evidence type="ECO:0000313" key="2">
    <source>
        <dbReference type="EMBL" id="PCI94711.1"/>
    </source>
</evidence>
<comment type="caution">
    <text evidence="2">The sequence shown here is derived from an EMBL/GenBank/DDBJ whole genome shotgun (WGS) entry which is preliminary data.</text>
</comment>
<sequence>MKTEKTDNKLFAKAESQQGYFTTRQAKNCGFTPQTINYHVKTGRWSRVYRGIYRLTNFPQTERPDLVIWALWSCNRKGCIEGVYSHQTALSIYGLSDVMPTKLHMTLPPSFRRHSEIPSVLIIYKKNLKKESVNLSDGYKVTTPYQTLFDIIESPSISHDLVIQAVNDSTRMGLITQKQLKMLLEEPNVLNSPLYTYLKGIQ</sequence>
<name>A0A2A4YJ41_UNCAE</name>
<evidence type="ECO:0000313" key="3">
    <source>
        <dbReference type="Proteomes" id="UP000217838"/>
    </source>
</evidence>